<accession>A0ACB8Z0L8</accession>
<reference evidence="1 2" key="2">
    <citation type="journal article" date="2022" name="Mol. Ecol. Resour.">
        <title>The genomes of chicory, endive, great burdock and yacon provide insights into Asteraceae paleo-polyploidization history and plant inulin production.</title>
        <authorList>
            <person name="Fan W."/>
            <person name="Wang S."/>
            <person name="Wang H."/>
            <person name="Wang A."/>
            <person name="Jiang F."/>
            <person name="Liu H."/>
            <person name="Zhao H."/>
            <person name="Xu D."/>
            <person name="Zhang Y."/>
        </authorList>
    </citation>
    <scope>NUCLEOTIDE SEQUENCE [LARGE SCALE GENOMIC DNA]</scope>
    <source>
        <strain evidence="2">cv. Punajuju</strain>
        <tissue evidence="1">Leaves</tissue>
    </source>
</reference>
<evidence type="ECO:0000313" key="1">
    <source>
        <dbReference type="EMBL" id="KAI3690744.1"/>
    </source>
</evidence>
<evidence type="ECO:0000313" key="2">
    <source>
        <dbReference type="Proteomes" id="UP001055811"/>
    </source>
</evidence>
<sequence>MKKLQIVSVGSISHDEAKRFQASVNGIISVCNTIPIESNSSIDCGLIDPIKKGTSDSTVSLVESSNDMDSNHLSIHNKVDSVIISRSTDMNSLIANNNPVFAIPPINNEISSKTVDISIDDCRTDMRLIIEADSMDYKLNLELEINKK</sequence>
<dbReference type="Proteomes" id="UP001055811">
    <property type="component" value="Linkage Group LG09"/>
</dbReference>
<gene>
    <name evidence="1" type="ORF">L2E82_48951</name>
</gene>
<protein>
    <submittedName>
        <fullName evidence="1">Uncharacterized protein</fullName>
    </submittedName>
</protein>
<reference evidence="2" key="1">
    <citation type="journal article" date="2022" name="Mol. Ecol. Resour.">
        <title>The genomes of chicory, endive, great burdock and yacon provide insights into Asteraceae palaeo-polyploidization history and plant inulin production.</title>
        <authorList>
            <person name="Fan W."/>
            <person name="Wang S."/>
            <person name="Wang H."/>
            <person name="Wang A."/>
            <person name="Jiang F."/>
            <person name="Liu H."/>
            <person name="Zhao H."/>
            <person name="Xu D."/>
            <person name="Zhang Y."/>
        </authorList>
    </citation>
    <scope>NUCLEOTIDE SEQUENCE [LARGE SCALE GENOMIC DNA]</scope>
    <source>
        <strain evidence="2">cv. Punajuju</strain>
    </source>
</reference>
<keyword evidence="2" id="KW-1185">Reference proteome</keyword>
<dbReference type="EMBL" id="CM042017">
    <property type="protein sequence ID" value="KAI3690744.1"/>
    <property type="molecule type" value="Genomic_DNA"/>
</dbReference>
<organism evidence="1 2">
    <name type="scientific">Cichorium intybus</name>
    <name type="common">Chicory</name>
    <dbReference type="NCBI Taxonomy" id="13427"/>
    <lineage>
        <taxon>Eukaryota</taxon>
        <taxon>Viridiplantae</taxon>
        <taxon>Streptophyta</taxon>
        <taxon>Embryophyta</taxon>
        <taxon>Tracheophyta</taxon>
        <taxon>Spermatophyta</taxon>
        <taxon>Magnoliopsida</taxon>
        <taxon>eudicotyledons</taxon>
        <taxon>Gunneridae</taxon>
        <taxon>Pentapetalae</taxon>
        <taxon>asterids</taxon>
        <taxon>campanulids</taxon>
        <taxon>Asterales</taxon>
        <taxon>Asteraceae</taxon>
        <taxon>Cichorioideae</taxon>
        <taxon>Cichorieae</taxon>
        <taxon>Cichoriinae</taxon>
        <taxon>Cichorium</taxon>
    </lineage>
</organism>
<comment type="caution">
    <text evidence="1">The sequence shown here is derived from an EMBL/GenBank/DDBJ whole genome shotgun (WGS) entry which is preliminary data.</text>
</comment>
<proteinExistence type="predicted"/>
<name>A0ACB8Z0L8_CICIN</name>